<comment type="caution">
    <text evidence="6">The sequence shown here is derived from an EMBL/GenBank/DDBJ whole genome shotgun (WGS) entry which is preliminary data.</text>
</comment>
<feature type="chain" id="PRO_5022962053" description="Solute-binding protein family 3/N-terminal domain-containing protein" evidence="4">
    <location>
        <begin position="38"/>
        <end position="348"/>
    </location>
</feature>
<dbReference type="RefSeq" id="WP_111368934.1">
    <property type="nucleotide sequence ID" value="NZ_VINQ01000020.1"/>
</dbReference>
<proteinExistence type="inferred from homology"/>
<evidence type="ECO:0000256" key="2">
    <source>
        <dbReference type="ARBA" id="ARBA00010742"/>
    </source>
</evidence>
<feature type="domain" description="Solute-binding protein family 3/N-terminal" evidence="5">
    <location>
        <begin position="41"/>
        <end position="261"/>
    </location>
</feature>
<dbReference type="SMART" id="SM00062">
    <property type="entry name" value="PBPb"/>
    <property type="match status" value="1"/>
</dbReference>
<comment type="similarity">
    <text evidence="2">Belongs to the bacterial solute-binding protein SsuA/TauA family.</text>
</comment>
<dbReference type="EMBL" id="VINQ01000020">
    <property type="protein sequence ID" value="KAA0910015.1"/>
    <property type="molecule type" value="Genomic_DNA"/>
</dbReference>
<dbReference type="PANTHER" id="PTHR30024">
    <property type="entry name" value="ALIPHATIC SULFONATES-BINDING PROTEIN-RELATED"/>
    <property type="match status" value="1"/>
</dbReference>
<evidence type="ECO:0000259" key="5">
    <source>
        <dbReference type="SMART" id="SM00062"/>
    </source>
</evidence>
<gene>
    <name evidence="6" type="ORF">FLO80_18725</name>
</gene>
<evidence type="ECO:0000256" key="4">
    <source>
        <dbReference type="SAM" id="SignalP"/>
    </source>
</evidence>
<dbReference type="PROSITE" id="PS51318">
    <property type="entry name" value="TAT"/>
    <property type="match status" value="1"/>
</dbReference>
<dbReference type="InterPro" id="IPR001638">
    <property type="entry name" value="Solute-binding_3/MltF_N"/>
</dbReference>
<dbReference type="InterPro" id="IPR015168">
    <property type="entry name" value="SsuA/THI5"/>
</dbReference>
<dbReference type="GO" id="GO:0042597">
    <property type="term" value="C:periplasmic space"/>
    <property type="evidence" value="ECO:0007669"/>
    <property type="project" value="UniProtKB-SubCell"/>
</dbReference>
<sequence>MTKTGQLTRRDFARISTNFGIATMAASVASLPGMALAASAEARLGHFSSTNQQNYARAIGSMEKVMGPDVEVTHVGVSAGPQILTAMASNEMDLCNLGSSPMIVGFAKGLPITMVSIHKIIKAAEALVVKPDQGIETIADIKGKRIGLPFNTTVHFALLAGMKTVGLTAADVTLINLKTDAITAAWDSGSIDGAYIWYPALDILQQSGGKTIFSGEDLIAQGTFVFDAIVVRDEFKQNHPELVVAYLKELVRINKVYRDEPEVMAKTMAPFLQISEETAIRYAGNTHSLTPEEMLTDTWMGRPGSTAHTGALNTIEQQAAFLKEAGQITSLPESFRSFVDSSFLAQLV</sequence>
<keyword evidence="7" id="KW-1185">Reference proteome</keyword>
<dbReference type="Gene3D" id="3.40.190.10">
    <property type="entry name" value="Periplasmic binding protein-like II"/>
    <property type="match status" value="2"/>
</dbReference>
<dbReference type="Proteomes" id="UP000325291">
    <property type="component" value="Unassembled WGS sequence"/>
</dbReference>
<keyword evidence="3 4" id="KW-0732">Signal</keyword>
<dbReference type="Pfam" id="PF09084">
    <property type="entry name" value="NMT1"/>
    <property type="match status" value="1"/>
</dbReference>
<evidence type="ECO:0000256" key="3">
    <source>
        <dbReference type="ARBA" id="ARBA00022729"/>
    </source>
</evidence>
<reference evidence="6 7" key="1">
    <citation type="submission" date="2019-07" db="EMBL/GenBank/DDBJ databases">
        <title>Aquicoccus porphyridii gen. nov., sp. nov., isolated from a small marine red alga, Porphyridium marinum.</title>
        <authorList>
            <person name="Liu L."/>
        </authorList>
    </citation>
    <scope>NUCLEOTIDE SEQUENCE [LARGE SCALE GENOMIC DNA]</scope>
    <source>
        <strain evidence="6 7">L1 8-17</strain>
    </source>
</reference>
<dbReference type="PANTHER" id="PTHR30024:SF47">
    <property type="entry name" value="TAURINE-BINDING PERIPLASMIC PROTEIN"/>
    <property type="match status" value="1"/>
</dbReference>
<comment type="subcellular location">
    <subcellularLocation>
        <location evidence="1">Periplasm</location>
    </subcellularLocation>
</comment>
<accession>A0A5A9YYR8</accession>
<protein>
    <recommendedName>
        <fullName evidence="5">Solute-binding protein family 3/N-terminal domain-containing protein</fullName>
    </recommendedName>
</protein>
<evidence type="ECO:0000256" key="1">
    <source>
        <dbReference type="ARBA" id="ARBA00004418"/>
    </source>
</evidence>
<evidence type="ECO:0000313" key="7">
    <source>
        <dbReference type="Proteomes" id="UP000325291"/>
    </source>
</evidence>
<organism evidence="6 7">
    <name type="scientific">Aquicoccus porphyridii</name>
    <dbReference type="NCBI Taxonomy" id="1852029"/>
    <lineage>
        <taxon>Bacteria</taxon>
        <taxon>Pseudomonadati</taxon>
        <taxon>Pseudomonadota</taxon>
        <taxon>Alphaproteobacteria</taxon>
        <taxon>Rhodobacterales</taxon>
        <taxon>Paracoccaceae</taxon>
        <taxon>Aquicoccus</taxon>
    </lineage>
</organism>
<dbReference type="InterPro" id="IPR006311">
    <property type="entry name" value="TAT_signal"/>
</dbReference>
<dbReference type="GO" id="GO:0042918">
    <property type="term" value="P:alkanesulfonate transmembrane transport"/>
    <property type="evidence" value="ECO:0007669"/>
    <property type="project" value="TreeGrafter"/>
</dbReference>
<feature type="signal peptide" evidence="4">
    <location>
        <begin position="1"/>
        <end position="37"/>
    </location>
</feature>
<dbReference type="AlphaFoldDB" id="A0A5A9YYR8"/>
<evidence type="ECO:0000313" key="6">
    <source>
        <dbReference type="EMBL" id="KAA0910015.1"/>
    </source>
</evidence>
<name>A0A5A9YYR8_9RHOB</name>
<dbReference type="SUPFAM" id="SSF53850">
    <property type="entry name" value="Periplasmic binding protein-like II"/>
    <property type="match status" value="1"/>
</dbReference>